<dbReference type="InterPro" id="IPR011011">
    <property type="entry name" value="Znf_FYVE_PHD"/>
</dbReference>
<evidence type="ECO:0000256" key="3">
    <source>
        <dbReference type="ARBA" id="ARBA00022771"/>
    </source>
</evidence>
<dbReference type="EMBL" id="PKPP01006622">
    <property type="protein sequence ID" value="PWA55924.1"/>
    <property type="molecule type" value="Genomic_DNA"/>
</dbReference>
<dbReference type="InterPro" id="IPR056511">
    <property type="entry name" value="IDM1_C"/>
</dbReference>
<name>A0A2U1M3Y2_ARTAN</name>
<keyword evidence="9" id="KW-0808">Transferase</keyword>
<dbReference type="GO" id="GO:0008270">
    <property type="term" value="F:zinc ion binding"/>
    <property type="evidence" value="ECO:0007669"/>
    <property type="project" value="UniProtKB-KW"/>
</dbReference>
<dbReference type="Pfam" id="PF23209">
    <property type="entry name" value="IDM1_C"/>
    <property type="match status" value="1"/>
</dbReference>
<dbReference type="SUPFAM" id="SSF57903">
    <property type="entry name" value="FYVE/PHD zinc finger"/>
    <property type="match status" value="1"/>
</dbReference>
<evidence type="ECO:0000256" key="5">
    <source>
        <dbReference type="ARBA" id="ARBA00023242"/>
    </source>
</evidence>
<dbReference type="InterPro" id="IPR032308">
    <property type="entry name" value="TDBD"/>
</dbReference>
<dbReference type="GO" id="GO:0005634">
    <property type="term" value="C:nucleus"/>
    <property type="evidence" value="ECO:0007669"/>
    <property type="project" value="UniProtKB-SubCell"/>
</dbReference>
<evidence type="ECO:0000256" key="6">
    <source>
        <dbReference type="PROSITE-ProRule" id="PRU00146"/>
    </source>
</evidence>
<feature type="domain" description="N-acetyltransferase" evidence="8">
    <location>
        <begin position="337"/>
        <end position="487"/>
    </location>
</feature>
<keyword evidence="9" id="KW-0012">Acyltransferase</keyword>
<dbReference type="SMART" id="SM00184">
    <property type="entry name" value="RING"/>
    <property type="match status" value="2"/>
</dbReference>
<keyword evidence="4" id="KW-0862">Zinc</keyword>
<evidence type="ECO:0000259" key="7">
    <source>
        <dbReference type="PROSITE" id="PS50016"/>
    </source>
</evidence>
<dbReference type="PANTHER" id="PTHR46309:SF12">
    <property type="entry name" value="GB|AAC80581.1"/>
    <property type="match status" value="1"/>
</dbReference>
<dbReference type="InterPro" id="IPR001965">
    <property type="entry name" value="Znf_PHD"/>
</dbReference>
<dbReference type="PROSITE" id="PS51186">
    <property type="entry name" value="GNAT"/>
    <property type="match status" value="1"/>
</dbReference>
<keyword evidence="2" id="KW-0479">Metal-binding</keyword>
<evidence type="ECO:0000256" key="4">
    <source>
        <dbReference type="ARBA" id="ARBA00022833"/>
    </source>
</evidence>
<dbReference type="InterPro" id="IPR013083">
    <property type="entry name" value="Znf_RING/FYVE/PHD"/>
</dbReference>
<dbReference type="InterPro" id="IPR019787">
    <property type="entry name" value="Znf_PHD-finger"/>
</dbReference>
<comment type="subcellular location">
    <subcellularLocation>
        <location evidence="1">Nucleus</location>
    </subcellularLocation>
</comment>
<evidence type="ECO:0000313" key="10">
    <source>
        <dbReference type="Proteomes" id="UP000245207"/>
    </source>
</evidence>
<dbReference type="AlphaFoldDB" id="A0A2U1M3Y2"/>
<evidence type="ECO:0000313" key="9">
    <source>
        <dbReference type="EMBL" id="PWA55924.1"/>
    </source>
</evidence>
<comment type="caution">
    <text evidence="9">The sequence shown here is derived from an EMBL/GenBank/DDBJ whole genome shotgun (WGS) entry which is preliminary data.</text>
</comment>
<dbReference type="SMART" id="SM00249">
    <property type="entry name" value="PHD"/>
    <property type="match status" value="2"/>
</dbReference>
<dbReference type="Gene3D" id="3.40.630.30">
    <property type="match status" value="1"/>
</dbReference>
<dbReference type="CDD" id="cd04301">
    <property type="entry name" value="NAT_SF"/>
    <property type="match status" value="1"/>
</dbReference>
<reference evidence="9 10" key="1">
    <citation type="journal article" date="2018" name="Mol. Plant">
        <title>The genome of Artemisia annua provides insight into the evolution of Asteraceae family and artemisinin biosynthesis.</title>
        <authorList>
            <person name="Shen Q."/>
            <person name="Zhang L."/>
            <person name="Liao Z."/>
            <person name="Wang S."/>
            <person name="Yan T."/>
            <person name="Shi P."/>
            <person name="Liu M."/>
            <person name="Fu X."/>
            <person name="Pan Q."/>
            <person name="Wang Y."/>
            <person name="Lv Z."/>
            <person name="Lu X."/>
            <person name="Zhang F."/>
            <person name="Jiang W."/>
            <person name="Ma Y."/>
            <person name="Chen M."/>
            <person name="Hao X."/>
            <person name="Li L."/>
            <person name="Tang Y."/>
            <person name="Lv G."/>
            <person name="Zhou Y."/>
            <person name="Sun X."/>
            <person name="Brodelius P.E."/>
            <person name="Rose J.K.C."/>
            <person name="Tang K."/>
        </authorList>
    </citation>
    <scope>NUCLEOTIDE SEQUENCE [LARGE SCALE GENOMIC DNA]</scope>
    <source>
        <strain evidence="10">cv. Huhao1</strain>
        <tissue evidence="9">Leaf</tissue>
    </source>
</reference>
<dbReference type="PANTHER" id="PTHR46309">
    <property type="entry name" value="PHD FINGER PROTEIN 12"/>
    <property type="match status" value="1"/>
</dbReference>
<dbReference type="OrthoDB" id="1903104at2759"/>
<sequence length="501" mass="56586">MRKRYALKSFSCVDRPQKKMRIEDMESFCLDQNSGKDSSVVKSEVKNEGFSCNRPMKQIQDIKRLMVTGKKVALKTKVSSIKKRGVLGSLIENNIVERGSRVSYLSKKDGRVMAKGRVYEDGIKCDCCDEMFLLTRFETHAGSTNHRPAANLFFDDGRSILDCQTQLQLESVLPADDKSTKSVVTDVKSTKSSGCVTGTNDDYCSFCYDGGELFLCDSCTSSFHSTCIGLDCVPDSDSWFCPACACRICHQGQSSNLTKEGDSKDHGLIKCAQCEHHFHISCINKLGFEVCVDDAKWFCTDKCERIYLGLMEFRGKVISLKGGNLSWSLLKYDENDTDVYELTKSYSKLLKALDVMHECFIPVKHPLSDKDMIEDVIFSRATKRSNFEGFYTAVLEKNDEIVTVVTLRIHGCKVAEIPFVATTLRYRGLGMCRILMDKVERMIRGLGVERIVLPASADKVSTWTRSFGFSEMTDIERLDLVKCKFLEFLGTKKCLKKFKKM</sequence>
<feature type="domain" description="PHD-type" evidence="7">
    <location>
        <begin position="201"/>
        <end position="247"/>
    </location>
</feature>
<evidence type="ECO:0000256" key="2">
    <source>
        <dbReference type="ARBA" id="ARBA00022723"/>
    </source>
</evidence>
<dbReference type="STRING" id="35608.A0A2U1M3Y2"/>
<gene>
    <name evidence="9" type="ORF">CTI12_AA423720</name>
</gene>
<dbReference type="InterPro" id="IPR001841">
    <property type="entry name" value="Znf_RING"/>
</dbReference>
<dbReference type="SUPFAM" id="SSF55729">
    <property type="entry name" value="Acyl-CoA N-acyltransferases (Nat)"/>
    <property type="match status" value="1"/>
</dbReference>
<protein>
    <submittedName>
        <fullName evidence="9">Zinc finger, RING/FYVE/PHD-type, Acyl-CoA N-acyltransferase, Jas TPL-binding domain protein</fullName>
    </submittedName>
</protein>
<dbReference type="GO" id="GO:0003714">
    <property type="term" value="F:transcription corepressor activity"/>
    <property type="evidence" value="ECO:0007669"/>
    <property type="project" value="InterPro"/>
</dbReference>
<keyword evidence="3 6" id="KW-0863">Zinc-finger</keyword>
<accession>A0A2U1M3Y2</accession>
<organism evidence="9 10">
    <name type="scientific">Artemisia annua</name>
    <name type="common">Sweet wormwood</name>
    <dbReference type="NCBI Taxonomy" id="35608"/>
    <lineage>
        <taxon>Eukaryota</taxon>
        <taxon>Viridiplantae</taxon>
        <taxon>Streptophyta</taxon>
        <taxon>Embryophyta</taxon>
        <taxon>Tracheophyta</taxon>
        <taxon>Spermatophyta</taxon>
        <taxon>Magnoliopsida</taxon>
        <taxon>eudicotyledons</taxon>
        <taxon>Gunneridae</taxon>
        <taxon>Pentapetalae</taxon>
        <taxon>asterids</taxon>
        <taxon>campanulids</taxon>
        <taxon>Asterales</taxon>
        <taxon>Asteraceae</taxon>
        <taxon>Asteroideae</taxon>
        <taxon>Anthemideae</taxon>
        <taxon>Artemisiinae</taxon>
        <taxon>Artemisia</taxon>
    </lineage>
</organism>
<dbReference type="GO" id="GO:0006357">
    <property type="term" value="P:regulation of transcription by RNA polymerase II"/>
    <property type="evidence" value="ECO:0007669"/>
    <property type="project" value="TreeGrafter"/>
</dbReference>
<evidence type="ECO:0000256" key="1">
    <source>
        <dbReference type="ARBA" id="ARBA00004123"/>
    </source>
</evidence>
<dbReference type="InterPro" id="IPR042163">
    <property type="entry name" value="PHF12"/>
</dbReference>
<dbReference type="Gene3D" id="3.30.40.10">
    <property type="entry name" value="Zinc/RING finger domain, C3HC4 (zinc finger)"/>
    <property type="match status" value="2"/>
</dbReference>
<evidence type="ECO:0000259" key="8">
    <source>
        <dbReference type="PROSITE" id="PS51186"/>
    </source>
</evidence>
<dbReference type="PROSITE" id="PS50016">
    <property type="entry name" value="ZF_PHD_2"/>
    <property type="match status" value="1"/>
</dbReference>
<dbReference type="GO" id="GO:0016747">
    <property type="term" value="F:acyltransferase activity, transferring groups other than amino-acyl groups"/>
    <property type="evidence" value="ECO:0007669"/>
    <property type="project" value="InterPro"/>
</dbReference>
<keyword evidence="5" id="KW-0539">Nucleus</keyword>
<proteinExistence type="predicted"/>
<keyword evidence="10" id="KW-1185">Reference proteome</keyword>
<dbReference type="InterPro" id="IPR000182">
    <property type="entry name" value="GNAT_dom"/>
</dbReference>
<dbReference type="Pfam" id="PF00628">
    <property type="entry name" value="PHD"/>
    <property type="match status" value="1"/>
</dbReference>
<dbReference type="InterPro" id="IPR016181">
    <property type="entry name" value="Acyl_CoA_acyltransferase"/>
</dbReference>
<dbReference type="Pfam" id="PF16135">
    <property type="entry name" value="TDBD"/>
    <property type="match status" value="1"/>
</dbReference>
<dbReference type="Proteomes" id="UP000245207">
    <property type="component" value="Unassembled WGS sequence"/>
</dbReference>